<dbReference type="EMBL" id="CAADEX010000014">
    <property type="protein sequence ID" value="VFJ46737.1"/>
    <property type="molecule type" value="Genomic_DNA"/>
</dbReference>
<name>A0A450S4N2_9GAMM</name>
<evidence type="ECO:0000313" key="1">
    <source>
        <dbReference type="EMBL" id="VFJ46737.1"/>
    </source>
</evidence>
<gene>
    <name evidence="1" type="ORF">BECKDK2373B_GA0170837_101410</name>
</gene>
<dbReference type="AlphaFoldDB" id="A0A450S4N2"/>
<organism evidence="1">
    <name type="scientific">Candidatus Kentrum sp. DK</name>
    <dbReference type="NCBI Taxonomy" id="2126562"/>
    <lineage>
        <taxon>Bacteria</taxon>
        <taxon>Pseudomonadati</taxon>
        <taxon>Pseudomonadota</taxon>
        <taxon>Gammaproteobacteria</taxon>
        <taxon>Candidatus Kentrum</taxon>
    </lineage>
</organism>
<proteinExistence type="predicted"/>
<sequence length="45" mass="5212">MPGRVRTLMVLKVEAEMRLSFTDEPHAKVGLCSITRRKLTRKRSL</sequence>
<reference evidence="1" key="1">
    <citation type="submission" date="2019-02" db="EMBL/GenBank/DDBJ databases">
        <authorList>
            <person name="Gruber-Vodicka R. H."/>
            <person name="Seah K. B. B."/>
        </authorList>
    </citation>
    <scope>NUCLEOTIDE SEQUENCE</scope>
    <source>
        <strain evidence="1">BECK_DK47</strain>
    </source>
</reference>
<protein>
    <submittedName>
        <fullName evidence="1">Uncharacterized protein</fullName>
    </submittedName>
</protein>
<accession>A0A450S4N2</accession>